<keyword evidence="4" id="KW-0808">Transferase</keyword>
<dbReference type="Pfam" id="PF02518">
    <property type="entry name" value="HATPase_c"/>
    <property type="match status" value="1"/>
</dbReference>
<keyword evidence="10" id="KW-0472">Membrane</keyword>
<dbReference type="InterPro" id="IPR050482">
    <property type="entry name" value="Sensor_HK_TwoCompSys"/>
</dbReference>
<feature type="transmembrane region" description="Helical" evidence="10">
    <location>
        <begin position="51"/>
        <end position="67"/>
    </location>
</feature>
<dbReference type="GO" id="GO:0046983">
    <property type="term" value="F:protein dimerization activity"/>
    <property type="evidence" value="ECO:0007669"/>
    <property type="project" value="InterPro"/>
</dbReference>
<dbReference type="EC" id="2.7.13.3" evidence="2"/>
<dbReference type="Pfam" id="PF23539">
    <property type="entry name" value="DUF7134"/>
    <property type="match status" value="1"/>
</dbReference>
<organism evidence="12">
    <name type="scientific">Streptomyces sp. NBC_00049</name>
    <dbReference type="NCBI Taxonomy" id="2903617"/>
    <lineage>
        <taxon>Bacteria</taxon>
        <taxon>Bacillati</taxon>
        <taxon>Actinomycetota</taxon>
        <taxon>Actinomycetes</taxon>
        <taxon>Kitasatosporales</taxon>
        <taxon>Streptomycetaceae</taxon>
        <taxon>Streptomyces</taxon>
    </lineage>
</organism>
<dbReference type="SUPFAM" id="SSF55874">
    <property type="entry name" value="ATPase domain of HSP90 chaperone/DNA topoisomerase II/histidine kinase"/>
    <property type="match status" value="1"/>
</dbReference>
<feature type="transmembrane region" description="Helical" evidence="10">
    <location>
        <begin position="12"/>
        <end position="31"/>
    </location>
</feature>
<accession>A0AAU2JZ45</accession>
<feature type="transmembrane region" description="Helical" evidence="10">
    <location>
        <begin position="79"/>
        <end position="104"/>
    </location>
</feature>
<keyword evidence="6 12" id="KW-0418">Kinase</keyword>
<evidence type="ECO:0000256" key="3">
    <source>
        <dbReference type="ARBA" id="ARBA00022553"/>
    </source>
</evidence>
<dbReference type="AlphaFoldDB" id="A0AAU2JZ45"/>
<dbReference type="InterPro" id="IPR055558">
    <property type="entry name" value="DUF7134"/>
</dbReference>
<keyword evidence="5" id="KW-0547">Nucleotide-binding</keyword>
<sequence>MHLTTHPAAVRLRAVLPVIGEIVYAVGSLWISSTMLRNWPDPNGYWRDTDALAYALLVAIYLPLALRRRFPVAVLCSTGLCVATYFTLGYYHVVAVCGLALALYTAASLCPRRVSARCAAGTLAVLLWGTRLAEPGIGALSVGFVTVTTIVCWVAGDGSRRLRELTRQLRLEQEEKARRAVMEERIQIARELHDVIAHHVSVISVQTGLAGYVFSTDPPTARRALDTVGESAREALAEMRRMLVVLREEGPEPAEEPAAAPVSGLGRLDELVKRVGDAGVPVDVRVTGTAYDLPPGIDLCAYRVVQEALTNVIKHAPEANTTVRVHYGADEVRVRVRDDGSGRRPVRAASRAGTASRPLASTKSAGQGLIGMRERAMIYHGTVTAEPAPGGGFEVSFRVPVPRTGGGDADAVRTRRR</sequence>
<name>A0AAU2JZ45_9ACTN</name>
<feature type="region of interest" description="Disordered" evidence="9">
    <location>
        <begin position="396"/>
        <end position="417"/>
    </location>
</feature>
<dbReference type="GO" id="GO:0016020">
    <property type="term" value="C:membrane"/>
    <property type="evidence" value="ECO:0007669"/>
    <property type="project" value="InterPro"/>
</dbReference>
<keyword evidence="7" id="KW-0067">ATP-binding</keyword>
<dbReference type="PANTHER" id="PTHR24421:SF10">
    <property type="entry name" value="NITRATE_NITRITE SENSOR PROTEIN NARQ"/>
    <property type="match status" value="1"/>
</dbReference>
<keyword evidence="3" id="KW-0597">Phosphoprotein</keyword>
<keyword evidence="10" id="KW-1133">Transmembrane helix</keyword>
<keyword evidence="10" id="KW-0812">Transmembrane</keyword>
<dbReference type="EMBL" id="CP108264">
    <property type="protein sequence ID" value="WTU78141.1"/>
    <property type="molecule type" value="Genomic_DNA"/>
</dbReference>
<evidence type="ECO:0000256" key="8">
    <source>
        <dbReference type="ARBA" id="ARBA00023012"/>
    </source>
</evidence>
<evidence type="ECO:0000256" key="10">
    <source>
        <dbReference type="SAM" id="Phobius"/>
    </source>
</evidence>
<feature type="region of interest" description="Disordered" evidence="9">
    <location>
        <begin position="337"/>
        <end position="366"/>
    </location>
</feature>
<evidence type="ECO:0000256" key="2">
    <source>
        <dbReference type="ARBA" id="ARBA00012438"/>
    </source>
</evidence>
<feature type="domain" description="Histidine kinase/HSP90-like ATPase" evidence="11">
    <location>
        <begin position="296"/>
        <end position="403"/>
    </location>
</feature>
<dbReference type="PANTHER" id="PTHR24421">
    <property type="entry name" value="NITRATE/NITRITE SENSOR PROTEIN NARX-RELATED"/>
    <property type="match status" value="1"/>
</dbReference>
<feature type="transmembrane region" description="Helical" evidence="10">
    <location>
        <begin position="136"/>
        <end position="156"/>
    </location>
</feature>
<dbReference type="CDD" id="cd16917">
    <property type="entry name" value="HATPase_UhpB-NarQ-NarX-like"/>
    <property type="match status" value="1"/>
</dbReference>
<evidence type="ECO:0000259" key="11">
    <source>
        <dbReference type="SMART" id="SM00387"/>
    </source>
</evidence>
<evidence type="ECO:0000256" key="4">
    <source>
        <dbReference type="ARBA" id="ARBA00022679"/>
    </source>
</evidence>
<dbReference type="GO" id="GO:0005524">
    <property type="term" value="F:ATP binding"/>
    <property type="evidence" value="ECO:0007669"/>
    <property type="project" value="UniProtKB-KW"/>
</dbReference>
<dbReference type="Gene3D" id="3.30.565.10">
    <property type="entry name" value="Histidine kinase-like ATPase, C-terminal domain"/>
    <property type="match status" value="1"/>
</dbReference>
<dbReference type="InterPro" id="IPR011712">
    <property type="entry name" value="Sig_transdc_His_kin_sub3_dim/P"/>
</dbReference>
<gene>
    <name evidence="12" type="ORF">OG327_35265</name>
</gene>
<proteinExistence type="predicted"/>
<evidence type="ECO:0000313" key="12">
    <source>
        <dbReference type="EMBL" id="WTU78141.1"/>
    </source>
</evidence>
<dbReference type="SMART" id="SM00387">
    <property type="entry name" value="HATPase_c"/>
    <property type="match status" value="1"/>
</dbReference>
<evidence type="ECO:0000256" key="5">
    <source>
        <dbReference type="ARBA" id="ARBA00022741"/>
    </source>
</evidence>
<comment type="catalytic activity">
    <reaction evidence="1">
        <text>ATP + protein L-histidine = ADP + protein N-phospho-L-histidine.</text>
        <dbReference type="EC" id="2.7.13.3"/>
    </reaction>
</comment>
<dbReference type="InterPro" id="IPR036890">
    <property type="entry name" value="HATPase_C_sf"/>
</dbReference>
<evidence type="ECO:0000256" key="7">
    <source>
        <dbReference type="ARBA" id="ARBA00022840"/>
    </source>
</evidence>
<dbReference type="Gene3D" id="1.20.5.1930">
    <property type="match status" value="1"/>
</dbReference>
<protein>
    <recommendedName>
        <fullName evidence="2">histidine kinase</fullName>
        <ecNumber evidence="2">2.7.13.3</ecNumber>
    </recommendedName>
</protein>
<evidence type="ECO:0000256" key="1">
    <source>
        <dbReference type="ARBA" id="ARBA00000085"/>
    </source>
</evidence>
<dbReference type="Pfam" id="PF07730">
    <property type="entry name" value="HisKA_3"/>
    <property type="match status" value="1"/>
</dbReference>
<evidence type="ECO:0000256" key="9">
    <source>
        <dbReference type="SAM" id="MobiDB-lite"/>
    </source>
</evidence>
<evidence type="ECO:0000256" key="6">
    <source>
        <dbReference type="ARBA" id="ARBA00022777"/>
    </source>
</evidence>
<dbReference type="InterPro" id="IPR003594">
    <property type="entry name" value="HATPase_dom"/>
</dbReference>
<reference evidence="12" key="1">
    <citation type="submission" date="2022-10" db="EMBL/GenBank/DDBJ databases">
        <title>The complete genomes of actinobacterial strains from the NBC collection.</title>
        <authorList>
            <person name="Joergensen T.S."/>
            <person name="Alvarez Arevalo M."/>
            <person name="Sterndorff E.B."/>
            <person name="Faurdal D."/>
            <person name="Vuksanovic O."/>
            <person name="Mourched A.-S."/>
            <person name="Charusanti P."/>
            <person name="Shaw S."/>
            <person name="Blin K."/>
            <person name="Weber T."/>
        </authorList>
    </citation>
    <scope>NUCLEOTIDE SEQUENCE</scope>
    <source>
        <strain evidence="12">NBC_00049</strain>
    </source>
</reference>
<keyword evidence="8" id="KW-0902">Two-component regulatory system</keyword>
<dbReference type="GO" id="GO:0000155">
    <property type="term" value="F:phosphorelay sensor kinase activity"/>
    <property type="evidence" value="ECO:0007669"/>
    <property type="project" value="InterPro"/>
</dbReference>